<sequence length="153" mass="17995">MRLECRLPAELWQNVLRYAIYVPIFFEIDPAEAYGLPGLQRYCDPGGYWAAERTRNILMRICRAWVLYLRHFPHRYVELADVLHDRVPAEALAVAHRILWKVPHCKCDFSWSKYEDGCDKLSFLSNVGVWRVEILEIEGRRWSNLLDTLTAGN</sequence>
<dbReference type="AlphaFoldDB" id="G4TIL7"/>
<dbReference type="OrthoDB" id="3135357at2759"/>
<evidence type="ECO:0000313" key="1">
    <source>
        <dbReference type="EMBL" id="CCA71160.1"/>
    </source>
</evidence>
<organism evidence="1 2">
    <name type="scientific">Serendipita indica (strain DSM 11827)</name>
    <name type="common">Root endophyte fungus</name>
    <name type="synonym">Piriformospora indica</name>
    <dbReference type="NCBI Taxonomy" id="1109443"/>
    <lineage>
        <taxon>Eukaryota</taxon>
        <taxon>Fungi</taxon>
        <taxon>Dikarya</taxon>
        <taxon>Basidiomycota</taxon>
        <taxon>Agaricomycotina</taxon>
        <taxon>Agaricomycetes</taxon>
        <taxon>Sebacinales</taxon>
        <taxon>Serendipitaceae</taxon>
        <taxon>Serendipita</taxon>
    </lineage>
</organism>
<keyword evidence="2" id="KW-1185">Reference proteome</keyword>
<accession>G4TIL7</accession>
<protein>
    <submittedName>
        <fullName evidence="1">Uncharacterized protein</fullName>
    </submittedName>
</protein>
<dbReference type="InParanoid" id="G4TIL7"/>
<proteinExistence type="predicted"/>
<gene>
    <name evidence="1" type="ORF">PIIN_05096</name>
</gene>
<comment type="caution">
    <text evidence="1">The sequence shown here is derived from an EMBL/GenBank/DDBJ whole genome shotgun (WGS) entry which is preliminary data.</text>
</comment>
<dbReference type="HOGENOM" id="CLU_1768834_0_0_1"/>
<dbReference type="EMBL" id="CAFZ01000108">
    <property type="protein sequence ID" value="CCA71160.1"/>
    <property type="molecule type" value="Genomic_DNA"/>
</dbReference>
<name>G4TIL7_SERID</name>
<dbReference type="Proteomes" id="UP000007148">
    <property type="component" value="Unassembled WGS sequence"/>
</dbReference>
<evidence type="ECO:0000313" key="2">
    <source>
        <dbReference type="Proteomes" id="UP000007148"/>
    </source>
</evidence>
<reference evidence="1 2" key="1">
    <citation type="journal article" date="2011" name="PLoS Pathog.">
        <title>Endophytic Life Strategies Decoded by Genome and Transcriptome Analyses of the Mutualistic Root Symbiont Piriformospora indica.</title>
        <authorList>
            <person name="Zuccaro A."/>
            <person name="Lahrmann U."/>
            <person name="Guldener U."/>
            <person name="Langen G."/>
            <person name="Pfiffi S."/>
            <person name="Biedenkopf D."/>
            <person name="Wong P."/>
            <person name="Samans B."/>
            <person name="Grimm C."/>
            <person name="Basiewicz M."/>
            <person name="Murat C."/>
            <person name="Martin F."/>
            <person name="Kogel K.H."/>
        </authorList>
    </citation>
    <scope>NUCLEOTIDE SEQUENCE [LARGE SCALE GENOMIC DNA]</scope>
    <source>
        <strain evidence="1 2">DSM 11827</strain>
    </source>
</reference>